<comment type="subcellular location">
    <subcellularLocation>
        <location evidence="1">Golgi apparatus membrane</location>
        <topology evidence="1">Single-pass type IV membrane protein</topology>
    </subcellularLocation>
</comment>
<evidence type="ECO:0000256" key="9">
    <source>
        <dbReference type="SAM" id="Phobius"/>
    </source>
</evidence>
<evidence type="ECO:0008006" key="11">
    <source>
        <dbReference type="Google" id="ProtNLM"/>
    </source>
</evidence>
<dbReference type="Pfam" id="PF12352">
    <property type="entry name" value="V-SNARE_C"/>
    <property type="match status" value="1"/>
</dbReference>
<evidence type="ECO:0000256" key="4">
    <source>
        <dbReference type="ARBA" id="ARBA00022927"/>
    </source>
</evidence>
<reference evidence="10" key="1">
    <citation type="submission" date="2021-01" db="EMBL/GenBank/DDBJ databases">
        <authorList>
            <person name="Corre E."/>
            <person name="Pelletier E."/>
            <person name="Niang G."/>
            <person name="Scheremetjew M."/>
            <person name="Finn R."/>
            <person name="Kale V."/>
            <person name="Holt S."/>
            <person name="Cochrane G."/>
            <person name="Meng A."/>
            <person name="Brown T."/>
            <person name="Cohen L."/>
        </authorList>
    </citation>
    <scope>NUCLEOTIDE SEQUENCE</scope>
    <source>
        <strain evidence="10">Pbaha01</strain>
    </source>
</reference>
<organism evidence="10">
    <name type="scientific">Pyrodinium bahamense</name>
    <dbReference type="NCBI Taxonomy" id="73915"/>
    <lineage>
        <taxon>Eukaryota</taxon>
        <taxon>Sar</taxon>
        <taxon>Alveolata</taxon>
        <taxon>Dinophyceae</taxon>
        <taxon>Gonyaulacales</taxon>
        <taxon>Pyrocystaceae</taxon>
        <taxon>Pyrodinium</taxon>
    </lineage>
</organism>
<evidence type="ECO:0000256" key="5">
    <source>
        <dbReference type="ARBA" id="ARBA00022989"/>
    </source>
</evidence>
<evidence type="ECO:0000256" key="2">
    <source>
        <dbReference type="ARBA" id="ARBA00022448"/>
    </source>
</evidence>
<dbReference type="GO" id="GO:0015031">
    <property type="term" value="P:protein transport"/>
    <property type="evidence" value="ECO:0007669"/>
    <property type="project" value="UniProtKB-KW"/>
</dbReference>
<evidence type="ECO:0000313" key="10">
    <source>
        <dbReference type="EMBL" id="CAD8347569.1"/>
    </source>
</evidence>
<evidence type="ECO:0000256" key="1">
    <source>
        <dbReference type="ARBA" id="ARBA00004409"/>
    </source>
</evidence>
<feature type="transmembrane region" description="Helical" evidence="9">
    <location>
        <begin position="197"/>
        <end position="217"/>
    </location>
</feature>
<dbReference type="GO" id="GO:0005484">
    <property type="term" value="F:SNAP receptor activity"/>
    <property type="evidence" value="ECO:0007669"/>
    <property type="project" value="InterPro"/>
</dbReference>
<evidence type="ECO:0000256" key="8">
    <source>
        <dbReference type="PIRNR" id="PIRNR028865"/>
    </source>
</evidence>
<keyword evidence="6" id="KW-0333">Golgi apparatus</keyword>
<dbReference type="GO" id="GO:0031201">
    <property type="term" value="C:SNARE complex"/>
    <property type="evidence" value="ECO:0007669"/>
    <property type="project" value="TreeGrafter"/>
</dbReference>
<keyword evidence="2 8" id="KW-0813">Transport</keyword>
<dbReference type="InterPro" id="IPR027027">
    <property type="entry name" value="GOSR2/Membrin/Bos1"/>
</dbReference>
<evidence type="ECO:0000256" key="3">
    <source>
        <dbReference type="ARBA" id="ARBA00022692"/>
    </source>
</evidence>
<dbReference type="AlphaFoldDB" id="A0A7R9ZYC0"/>
<dbReference type="GO" id="GO:0006906">
    <property type="term" value="P:vesicle fusion"/>
    <property type="evidence" value="ECO:0007669"/>
    <property type="project" value="TreeGrafter"/>
</dbReference>
<keyword evidence="3 9" id="KW-0812">Transmembrane</keyword>
<name>A0A7R9ZYC0_9DINO</name>
<gene>
    <name evidence="10" type="ORF">PBAH0796_LOCUS3308</name>
</gene>
<sequence>MATGRTDVSALYSKSEQQKRELNAVLESFAEQKTSQKNVAEQQRLAAMVSQFASTVDLYGQEVSALTDKSRALWERRLANLQDDLAAIQKDADKQLGHFYRKQKEDDDRNKLFDGRQTKKSADDDMQYLAKEHRSLRDSSTALDDVIDQGQRILGNLVGQNKILKNARRKLLDAANVMGVSASLVSVIDRRQTADKWLVYGGMVFTLFILFSLWYLLRW</sequence>
<dbReference type="GO" id="GO:0000149">
    <property type="term" value="F:SNARE binding"/>
    <property type="evidence" value="ECO:0007669"/>
    <property type="project" value="TreeGrafter"/>
</dbReference>
<dbReference type="GO" id="GO:0012507">
    <property type="term" value="C:ER to Golgi transport vesicle membrane"/>
    <property type="evidence" value="ECO:0007669"/>
    <property type="project" value="TreeGrafter"/>
</dbReference>
<dbReference type="GO" id="GO:0000139">
    <property type="term" value="C:Golgi membrane"/>
    <property type="evidence" value="ECO:0007669"/>
    <property type="project" value="UniProtKB-SubCell"/>
</dbReference>
<dbReference type="PIRSF" id="PIRSF028865">
    <property type="entry name" value="Membrin-2"/>
    <property type="match status" value="1"/>
</dbReference>
<dbReference type="PANTHER" id="PTHR21230">
    <property type="entry name" value="VESICLE TRANSPORT V-SNARE PROTEIN VTI1-RELATED"/>
    <property type="match status" value="1"/>
</dbReference>
<accession>A0A7R9ZYC0</accession>
<protein>
    <recommendedName>
        <fullName evidence="11">Golgi SNAP receptor complex member 2</fullName>
    </recommendedName>
</protein>
<proteinExistence type="predicted"/>
<dbReference type="GO" id="GO:0031902">
    <property type="term" value="C:late endosome membrane"/>
    <property type="evidence" value="ECO:0007669"/>
    <property type="project" value="TreeGrafter"/>
</dbReference>
<evidence type="ECO:0000256" key="6">
    <source>
        <dbReference type="ARBA" id="ARBA00023034"/>
    </source>
</evidence>
<dbReference type="Gene3D" id="1.20.5.110">
    <property type="match status" value="1"/>
</dbReference>
<keyword evidence="7 8" id="KW-0472">Membrane</keyword>
<keyword evidence="5 9" id="KW-1133">Transmembrane helix</keyword>
<dbReference type="PANTHER" id="PTHR21230:SF1">
    <property type="entry name" value="GOLGI SNAP RECEPTOR COMPLEX MEMBER 2"/>
    <property type="match status" value="1"/>
</dbReference>
<evidence type="ECO:0000256" key="7">
    <source>
        <dbReference type="ARBA" id="ARBA00023136"/>
    </source>
</evidence>
<keyword evidence="4 8" id="KW-0653">Protein transport</keyword>
<dbReference type="EMBL" id="HBEG01005535">
    <property type="protein sequence ID" value="CAD8347569.1"/>
    <property type="molecule type" value="Transcribed_RNA"/>
</dbReference>
<dbReference type="GO" id="GO:0005789">
    <property type="term" value="C:endoplasmic reticulum membrane"/>
    <property type="evidence" value="ECO:0007669"/>
    <property type="project" value="TreeGrafter"/>
</dbReference>